<evidence type="ECO:0000256" key="1">
    <source>
        <dbReference type="ARBA" id="ARBA00004651"/>
    </source>
</evidence>
<comment type="subcellular location">
    <subcellularLocation>
        <location evidence="1">Cell membrane</location>
        <topology evidence="1">Multi-pass membrane protein</topology>
    </subcellularLocation>
</comment>
<feature type="transmembrane region" description="Helical" evidence="7">
    <location>
        <begin position="60"/>
        <end position="82"/>
    </location>
</feature>
<keyword evidence="5 7" id="KW-1133">Transmembrane helix</keyword>
<keyword evidence="9" id="KW-1185">Reference proteome</keyword>
<proteinExistence type="inferred from homology"/>
<comment type="caution">
    <text evidence="8">The sequence shown here is derived from an EMBL/GenBank/DDBJ whole genome shotgun (WGS) entry which is preliminary data.</text>
</comment>
<evidence type="ECO:0000256" key="5">
    <source>
        <dbReference type="ARBA" id="ARBA00022989"/>
    </source>
</evidence>
<organism evidence="8 9">
    <name type="scientific">Agarivorans gilvus</name>
    <dbReference type="NCBI Taxonomy" id="680279"/>
    <lineage>
        <taxon>Bacteria</taxon>
        <taxon>Pseudomonadati</taxon>
        <taxon>Pseudomonadota</taxon>
        <taxon>Gammaproteobacteria</taxon>
        <taxon>Alteromonadales</taxon>
        <taxon>Alteromonadaceae</taxon>
        <taxon>Agarivorans</taxon>
    </lineage>
</organism>
<dbReference type="EMBL" id="BMDY01000040">
    <property type="protein sequence ID" value="GGB21291.1"/>
    <property type="molecule type" value="Genomic_DNA"/>
</dbReference>
<sequence>MSLLLKLLKQYDNVLDTLLPYLQSLLSISGRFYVSWVFFSSGLTKIADWESTLFLFEYEYSVPLLPITLAALLATVGELVLPVLLTLGVAARVSAVGLFIVNIVAVISLEDLAPAALAAHVIWGLILLHISVWGAGKITGDYLIIRRILRKKQAQLSAV</sequence>
<feature type="transmembrane region" description="Helical" evidence="7">
    <location>
        <begin position="89"/>
        <end position="109"/>
    </location>
</feature>
<evidence type="ECO:0000256" key="4">
    <source>
        <dbReference type="ARBA" id="ARBA00022692"/>
    </source>
</evidence>
<comment type="similarity">
    <text evidence="2">Belongs to the DoxX family.</text>
</comment>
<evidence type="ECO:0000256" key="7">
    <source>
        <dbReference type="SAM" id="Phobius"/>
    </source>
</evidence>
<keyword evidence="4 7" id="KW-0812">Transmembrane</keyword>
<evidence type="ECO:0000256" key="2">
    <source>
        <dbReference type="ARBA" id="ARBA00006679"/>
    </source>
</evidence>
<dbReference type="InterPro" id="IPR051907">
    <property type="entry name" value="DoxX-like_oxidoreductase"/>
</dbReference>
<gene>
    <name evidence="8" type="ORF">GCM10007414_38350</name>
</gene>
<evidence type="ECO:0000256" key="3">
    <source>
        <dbReference type="ARBA" id="ARBA00022475"/>
    </source>
</evidence>
<accession>A0ABQ1I8B6</accession>
<dbReference type="RefSeq" id="WP_083481543.1">
    <property type="nucleotide sequence ID" value="NZ_BMDY01000040.1"/>
</dbReference>
<keyword evidence="6 7" id="KW-0472">Membrane</keyword>
<feature type="transmembrane region" description="Helical" evidence="7">
    <location>
        <begin position="121"/>
        <end position="145"/>
    </location>
</feature>
<evidence type="ECO:0000313" key="8">
    <source>
        <dbReference type="EMBL" id="GGB21291.1"/>
    </source>
</evidence>
<evidence type="ECO:0000256" key="6">
    <source>
        <dbReference type="ARBA" id="ARBA00023136"/>
    </source>
</evidence>
<name>A0ABQ1I8B6_9ALTE</name>
<dbReference type="PANTHER" id="PTHR33452:SF1">
    <property type="entry name" value="INNER MEMBRANE PROTEIN YPHA-RELATED"/>
    <property type="match status" value="1"/>
</dbReference>
<dbReference type="Proteomes" id="UP000651977">
    <property type="component" value="Unassembled WGS sequence"/>
</dbReference>
<protein>
    <submittedName>
        <fullName evidence="8">Membrane protein</fullName>
    </submittedName>
</protein>
<dbReference type="InterPro" id="IPR032808">
    <property type="entry name" value="DoxX"/>
</dbReference>
<reference evidence="9" key="1">
    <citation type="journal article" date="2019" name="Int. J. Syst. Evol. Microbiol.">
        <title>The Global Catalogue of Microorganisms (GCM) 10K type strain sequencing project: providing services to taxonomists for standard genome sequencing and annotation.</title>
        <authorList>
            <consortium name="The Broad Institute Genomics Platform"/>
            <consortium name="The Broad Institute Genome Sequencing Center for Infectious Disease"/>
            <person name="Wu L."/>
            <person name="Ma J."/>
        </authorList>
    </citation>
    <scope>NUCLEOTIDE SEQUENCE [LARGE SCALE GENOMIC DNA]</scope>
    <source>
        <strain evidence="9">CGMCC 1.10131</strain>
    </source>
</reference>
<dbReference type="Pfam" id="PF07681">
    <property type="entry name" value="DoxX"/>
    <property type="match status" value="1"/>
</dbReference>
<keyword evidence="3" id="KW-1003">Cell membrane</keyword>
<evidence type="ECO:0000313" key="9">
    <source>
        <dbReference type="Proteomes" id="UP000651977"/>
    </source>
</evidence>
<dbReference type="PANTHER" id="PTHR33452">
    <property type="entry name" value="OXIDOREDUCTASE CATD-RELATED"/>
    <property type="match status" value="1"/>
</dbReference>